<dbReference type="Proteomes" id="UP000324800">
    <property type="component" value="Unassembled WGS sequence"/>
</dbReference>
<sequence>MVLWNSIIIIQQLIYTVGYFEGEGNPNPLLKEMEKDGTLTKIIEIFKNDKYENKDINACAACSIGYLFKASPLPSEFGQSIISNLQDLTQSDNIILQSDSVLALSLLAQCEQSCTNTYIRISSILKFKIKYQ</sequence>
<gene>
    <name evidence="1" type="ORF">EZS28_032776</name>
</gene>
<evidence type="ECO:0000313" key="1">
    <source>
        <dbReference type="EMBL" id="KAA6371697.1"/>
    </source>
</evidence>
<proteinExistence type="predicted"/>
<reference evidence="1 2" key="1">
    <citation type="submission" date="2019-03" db="EMBL/GenBank/DDBJ databases">
        <title>Single cell metagenomics reveals metabolic interactions within the superorganism composed of flagellate Streblomastix strix and complex community of Bacteroidetes bacteria on its surface.</title>
        <authorList>
            <person name="Treitli S.C."/>
            <person name="Kolisko M."/>
            <person name="Husnik F."/>
            <person name="Keeling P."/>
            <person name="Hampl V."/>
        </authorList>
    </citation>
    <scope>NUCLEOTIDE SEQUENCE [LARGE SCALE GENOMIC DNA]</scope>
    <source>
        <strain evidence="1">ST1C</strain>
    </source>
</reference>
<name>A0A5J4UMT3_9EUKA</name>
<dbReference type="InterPro" id="IPR016024">
    <property type="entry name" value="ARM-type_fold"/>
</dbReference>
<dbReference type="EMBL" id="SNRW01014233">
    <property type="protein sequence ID" value="KAA6371697.1"/>
    <property type="molecule type" value="Genomic_DNA"/>
</dbReference>
<dbReference type="SUPFAM" id="SSF48371">
    <property type="entry name" value="ARM repeat"/>
    <property type="match status" value="1"/>
</dbReference>
<comment type="caution">
    <text evidence="1">The sequence shown here is derived from an EMBL/GenBank/DDBJ whole genome shotgun (WGS) entry which is preliminary data.</text>
</comment>
<dbReference type="AlphaFoldDB" id="A0A5J4UMT3"/>
<protein>
    <submittedName>
        <fullName evidence="1">Uncharacterized protein</fullName>
    </submittedName>
</protein>
<organism evidence="1 2">
    <name type="scientific">Streblomastix strix</name>
    <dbReference type="NCBI Taxonomy" id="222440"/>
    <lineage>
        <taxon>Eukaryota</taxon>
        <taxon>Metamonada</taxon>
        <taxon>Preaxostyla</taxon>
        <taxon>Oxymonadida</taxon>
        <taxon>Streblomastigidae</taxon>
        <taxon>Streblomastix</taxon>
    </lineage>
</organism>
<evidence type="ECO:0000313" key="2">
    <source>
        <dbReference type="Proteomes" id="UP000324800"/>
    </source>
</evidence>
<accession>A0A5J4UMT3</accession>